<dbReference type="InterPro" id="IPR002508">
    <property type="entry name" value="MurNAc-LAA_cat"/>
</dbReference>
<dbReference type="Pfam" id="PF01520">
    <property type="entry name" value="Amidase_3"/>
    <property type="match status" value="1"/>
</dbReference>
<gene>
    <name evidence="5" type="ORF">B0I00_0779</name>
</gene>
<dbReference type="GO" id="GO:0008745">
    <property type="term" value="F:N-acetylmuramoyl-L-alanine amidase activity"/>
    <property type="evidence" value="ECO:0007669"/>
    <property type="project" value="UniProtKB-EC"/>
</dbReference>
<accession>A0A2N0I309</accession>
<evidence type="ECO:0000313" key="6">
    <source>
        <dbReference type="Proteomes" id="UP000232587"/>
    </source>
</evidence>
<dbReference type="EC" id="3.5.1.28" evidence="2"/>
<dbReference type="PANTHER" id="PTHR30404">
    <property type="entry name" value="N-ACETYLMURAMOYL-L-ALANINE AMIDASE"/>
    <property type="match status" value="1"/>
</dbReference>
<dbReference type="PANTHER" id="PTHR30404:SF0">
    <property type="entry name" value="N-ACETYLMURAMOYL-L-ALANINE AMIDASE AMIC"/>
    <property type="match status" value="1"/>
</dbReference>
<dbReference type="AlphaFoldDB" id="A0A2N0I309"/>
<dbReference type="InterPro" id="IPR050695">
    <property type="entry name" value="N-acetylmuramoyl_amidase_3"/>
</dbReference>
<evidence type="ECO:0000256" key="1">
    <source>
        <dbReference type="ARBA" id="ARBA00001561"/>
    </source>
</evidence>
<dbReference type="EMBL" id="PHUF01000002">
    <property type="protein sequence ID" value="PKB25577.1"/>
    <property type="molecule type" value="Genomic_DNA"/>
</dbReference>
<comment type="catalytic activity">
    <reaction evidence="1">
        <text>Hydrolyzes the link between N-acetylmuramoyl residues and L-amino acid residues in certain cell-wall glycopeptides.</text>
        <dbReference type="EC" id="3.5.1.28"/>
    </reaction>
</comment>
<evidence type="ECO:0000259" key="4">
    <source>
        <dbReference type="SMART" id="SM00646"/>
    </source>
</evidence>
<dbReference type="Gene3D" id="3.40.630.40">
    <property type="entry name" value="Zn-dependent exopeptidases"/>
    <property type="match status" value="1"/>
</dbReference>
<sequence length="309" mass="32935">MQPYFLSPDPMRRPIALLLLFAAPAAVFGAMIAVDRLFSSPGRGFDYVVGVDLEPAEGIMGLPPVEGPHDASRPLVVIDAGHGGKDPGAGSAGLIEKNLTLKLATALRDELLKRGGIRVALTRSDDRFLVLGQRSDIARRLGADMFISIHADSTGTNAEASGASVYTLSDKGTSEAADRIAARENAADVINGVDLGKQTNAVSSILVDLSQRESLERAAQFADLILREGAGRIPFRERSEQSAAFVVLKAPDVPSVLFETGYISNENDASRLSSPEGQKAFAEVTARALQVYFARRGPLDRNAVPGFQY</sequence>
<reference evidence="5 6" key="1">
    <citation type="submission" date="2017-11" db="EMBL/GenBank/DDBJ databases">
        <title>Genomic Encyclopedia of Type Strains, Phase III (KMG-III): the genomes of soil and plant-associated and newly described type strains.</title>
        <authorList>
            <person name="Whitman W."/>
        </authorList>
    </citation>
    <scope>NUCLEOTIDE SEQUENCE [LARGE SCALE GENOMIC DNA]</scope>
    <source>
        <strain evidence="5 6">CGMCC 1.12274</strain>
    </source>
</reference>
<feature type="domain" description="MurNAc-LAA" evidence="4">
    <location>
        <begin position="135"/>
        <end position="290"/>
    </location>
</feature>
<organism evidence="5 6">
    <name type="scientific">Novosphingobium kunmingense</name>
    <dbReference type="NCBI Taxonomy" id="1211806"/>
    <lineage>
        <taxon>Bacteria</taxon>
        <taxon>Pseudomonadati</taxon>
        <taxon>Pseudomonadota</taxon>
        <taxon>Alphaproteobacteria</taxon>
        <taxon>Sphingomonadales</taxon>
        <taxon>Sphingomonadaceae</taxon>
        <taxon>Novosphingobium</taxon>
    </lineage>
</organism>
<keyword evidence="3" id="KW-0378">Hydrolase</keyword>
<dbReference type="SMART" id="SM00646">
    <property type="entry name" value="Ami_3"/>
    <property type="match status" value="1"/>
</dbReference>
<evidence type="ECO:0000313" key="5">
    <source>
        <dbReference type="EMBL" id="PKB25577.1"/>
    </source>
</evidence>
<evidence type="ECO:0000256" key="3">
    <source>
        <dbReference type="ARBA" id="ARBA00022801"/>
    </source>
</evidence>
<comment type="caution">
    <text evidence="5">The sequence shown here is derived from an EMBL/GenBank/DDBJ whole genome shotgun (WGS) entry which is preliminary data.</text>
</comment>
<dbReference type="GO" id="GO:0030288">
    <property type="term" value="C:outer membrane-bounded periplasmic space"/>
    <property type="evidence" value="ECO:0007669"/>
    <property type="project" value="TreeGrafter"/>
</dbReference>
<keyword evidence="6" id="KW-1185">Reference proteome</keyword>
<protein>
    <recommendedName>
        <fullName evidence="2">N-acetylmuramoyl-L-alanine amidase</fullName>
        <ecNumber evidence="2">3.5.1.28</ecNumber>
    </recommendedName>
</protein>
<dbReference type="GO" id="GO:0009253">
    <property type="term" value="P:peptidoglycan catabolic process"/>
    <property type="evidence" value="ECO:0007669"/>
    <property type="project" value="InterPro"/>
</dbReference>
<dbReference type="SUPFAM" id="SSF53187">
    <property type="entry name" value="Zn-dependent exopeptidases"/>
    <property type="match status" value="1"/>
</dbReference>
<name>A0A2N0I309_9SPHN</name>
<dbReference type="CDD" id="cd02696">
    <property type="entry name" value="MurNAc-LAA"/>
    <property type="match status" value="1"/>
</dbReference>
<evidence type="ECO:0000256" key="2">
    <source>
        <dbReference type="ARBA" id="ARBA00011901"/>
    </source>
</evidence>
<proteinExistence type="predicted"/>
<dbReference type="Proteomes" id="UP000232587">
    <property type="component" value="Unassembled WGS sequence"/>
</dbReference>